<dbReference type="CDD" id="cd12228">
    <property type="entry name" value="RRM_ENOX"/>
    <property type="match status" value="1"/>
</dbReference>
<keyword evidence="7" id="KW-0560">Oxidoreductase</keyword>
<dbReference type="GO" id="GO:0005576">
    <property type="term" value="C:extracellular region"/>
    <property type="evidence" value="ECO:0007669"/>
    <property type="project" value="UniProtKB-SubCell"/>
</dbReference>
<evidence type="ECO:0000256" key="5">
    <source>
        <dbReference type="ARBA" id="ARBA00022525"/>
    </source>
</evidence>
<dbReference type="Pfam" id="PF00076">
    <property type="entry name" value="RRM_1"/>
    <property type="match status" value="1"/>
</dbReference>
<evidence type="ECO:0000313" key="18">
    <source>
        <dbReference type="Proteomes" id="UP000694558"/>
    </source>
</evidence>
<reference evidence="17" key="2">
    <citation type="submission" date="2025-08" db="UniProtKB">
        <authorList>
            <consortium name="Ensembl"/>
        </authorList>
    </citation>
    <scope>IDENTIFICATION</scope>
</reference>
<keyword evidence="6" id="KW-0249">Electron transport</keyword>
<keyword evidence="5" id="KW-0964">Secreted</keyword>
<evidence type="ECO:0000256" key="7">
    <source>
        <dbReference type="ARBA" id="ARBA00023002"/>
    </source>
</evidence>
<keyword evidence="12" id="KW-0472">Membrane</keyword>
<keyword evidence="3" id="KW-0813">Transport</keyword>
<name>A0A8D3AK83_SCOMX</name>
<dbReference type="GO" id="GO:0003723">
    <property type="term" value="F:RNA binding"/>
    <property type="evidence" value="ECO:0007669"/>
    <property type="project" value="UniProtKB-UniRule"/>
</dbReference>
<evidence type="ECO:0000256" key="6">
    <source>
        <dbReference type="ARBA" id="ARBA00022982"/>
    </source>
</evidence>
<evidence type="ECO:0000313" key="17">
    <source>
        <dbReference type="Ensembl" id="ENSSMAP00000019531.2"/>
    </source>
</evidence>
<evidence type="ECO:0000256" key="11">
    <source>
        <dbReference type="ARBA" id="ARBA00023108"/>
    </source>
</evidence>
<sequence length="580" mass="65966">MAMDSNSITMPMSDPNAWATAMNNLGMPPIGMTGQPLMPDFDPNLGMMAGITPMNPMMPGLGIVPGPLSQGIPVMKEIIHCKSCTLFPPNPNLPPPATRDRPPGCKTVFVGGLPENANEQLIMEVFGQCGDITAIRKSKKNFCHIRFAEEFTVDKALFLSGYRIRLGSSTDKKDTGRLHVDFAQARDDLYEWECQQRMMAREERHRRKMEEDLLRPPSPPPIVHYSEHECSQLGDKIKDDGKFAEAVRVLSTWLERGEVNRRNANNFYSMIQSSNSHIRRLMSEKSQHEKEMEEAKEKFKTALSGILAQFEQIVSVFQAASKQKAWDHFSKAQRKNLDMWHKQAEEIRNMHNEQLMGIRREEEMEMSDDDMEDRPRYMLGFLCKSLGVSQAEALKEENDSLRCQLDAYRNEVELLKQEQGKNQPMRSEEDNTHSQQLSFLQQTLQGMEKVGPITHILCTHAQLYRYFYTLFLPIVSEATVVSCSQEKEGPTEKTPPSPVHSEREALLVGIISTFLHVHPFGASIEYICSYLQRLDTKINPGEVEALLSRLPCTFRQELTGVGASLEKRWNFCGFQGIKST</sequence>
<protein>
    <submittedName>
        <fullName evidence="17">Ecto-NOX disulfide-thiol exchanger 2</fullName>
    </submittedName>
</protein>
<evidence type="ECO:0000256" key="8">
    <source>
        <dbReference type="ARBA" id="ARBA00023008"/>
    </source>
</evidence>
<dbReference type="InterPro" id="IPR034140">
    <property type="entry name" value="ENOX_RRM"/>
</dbReference>
<dbReference type="Gene3D" id="3.30.70.330">
    <property type="match status" value="1"/>
</dbReference>
<dbReference type="Proteomes" id="UP000694558">
    <property type="component" value="Chromosome 13"/>
</dbReference>
<dbReference type="GO" id="GO:0016491">
    <property type="term" value="F:oxidoreductase activity"/>
    <property type="evidence" value="ECO:0007669"/>
    <property type="project" value="UniProtKB-KW"/>
</dbReference>
<dbReference type="InterPro" id="IPR012677">
    <property type="entry name" value="Nucleotide-bd_a/b_plait_sf"/>
</dbReference>
<keyword evidence="10 15" id="KW-0175">Coiled coil</keyword>
<keyword evidence="14" id="KW-0694">RNA-binding</keyword>
<comment type="similarity">
    <text evidence="13">Belongs to the ENOX family.</text>
</comment>
<evidence type="ECO:0000256" key="1">
    <source>
        <dbReference type="ARBA" id="ARBA00004236"/>
    </source>
</evidence>
<dbReference type="PANTHER" id="PTHR16001:SF7">
    <property type="entry name" value="ECTO-NOX DISULFIDE-THIOL EXCHANGER 2"/>
    <property type="match status" value="1"/>
</dbReference>
<dbReference type="GO" id="GO:0009897">
    <property type="term" value="C:external side of plasma membrane"/>
    <property type="evidence" value="ECO:0007669"/>
    <property type="project" value="InterPro"/>
</dbReference>
<accession>A0A8D3AK83</accession>
<feature type="coiled-coil region" evidence="15">
    <location>
        <begin position="391"/>
        <end position="418"/>
    </location>
</feature>
<feature type="domain" description="RRM" evidence="16">
    <location>
        <begin position="106"/>
        <end position="185"/>
    </location>
</feature>
<dbReference type="InterPro" id="IPR035979">
    <property type="entry name" value="RBD_domain_sf"/>
</dbReference>
<evidence type="ECO:0000259" key="16">
    <source>
        <dbReference type="PROSITE" id="PS50102"/>
    </source>
</evidence>
<dbReference type="InterPro" id="IPR038876">
    <property type="entry name" value="ENOX"/>
</dbReference>
<evidence type="ECO:0000256" key="3">
    <source>
        <dbReference type="ARBA" id="ARBA00022448"/>
    </source>
</evidence>
<dbReference type="InterPro" id="IPR000504">
    <property type="entry name" value="RRM_dom"/>
</dbReference>
<evidence type="ECO:0000256" key="10">
    <source>
        <dbReference type="ARBA" id="ARBA00023054"/>
    </source>
</evidence>
<proteinExistence type="inferred from homology"/>
<keyword evidence="9" id="KW-0520">NAD</keyword>
<dbReference type="SMART" id="SM00360">
    <property type="entry name" value="RRM"/>
    <property type="match status" value="1"/>
</dbReference>
<dbReference type="AlphaFoldDB" id="A0A8D3AK83"/>
<dbReference type="SUPFAM" id="SSF54928">
    <property type="entry name" value="RNA-binding domain, RBD"/>
    <property type="match status" value="1"/>
</dbReference>
<dbReference type="InterPro" id="IPR056611">
    <property type="entry name" value="ENOX1/2_dom"/>
</dbReference>
<keyword evidence="4" id="KW-1003">Cell membrane</keyword>
<keyword evidence="8" id="KW-0186">Copper</keyword>
<reference evidence="17" key="1">
    <citation type="submission" date="2023-05" db="EMBL/GenBank/DDBJ databases">
        <title>High-quality long-read genome of Scophthalmus maximus.</title>
        <authorList>
            <person name="Lien S."/>
            <person name="Martinez P."/>
        </authorList>
    </citation>
    <scope>NUCLEOTIDE SEQUENCE [LARGE SCALE GENOMIC DNA]</scope>
</reference>
<evidence type="ECO:0000256" key="13">
    <source>
        <dbReference type="ARBA" id="ARBA00061134"/>
    </source>
</evidence>
<feature type="coiled-coil region" evidence="15">
    <location>
        <begin position="271"/>
        <end position="298"/>
    </location>
</feature>
<gene>
    <name evidence="17" type="primary">enox2</name>
</gene>
<keyword evidence="11" id="KW-0090">Biological rhythms</keyword>
<dbReference type="GO" id="GO:0007624">
    <property type="term" value="P:ultradian rhythm"/>
    <property type="evidence" value="ECO:0007669"/>
    <property type="project" value="InterPro"/>
</dbReference>
<dbReference type="PANTHER" id="PTHR16001">
    <property type="entry name" value="ECTO-NOX DISULFIDE-THIOL EXCHANGER"/>
    <property type="match status" value="1"/>
</dbReference>
<evidence type="ECO:0000256" key="12">
    <source>
        <dbReference type="ARBA" id="ARBA00023136"/>
    </source>
</evidence>
<dbReference type="PROSITE" id="PS50102">
    <property type="entry name" value="RRM"/>
    <property type="match status" value="1"/>
</dbReference>
<evidence type="ECO:0000256" key="4">
    <source>
        <dbReference type="ARBA" id="ARBA00022475"/>
    </source>
</evidence>
<organism evidence="17 18">
    <name type="scientific">Scophthalmus maximus</name>
    <name type="common">Turbot</name>
    <name type="synonym">Psetta maxima</name>
    <dbReference type="NCBI Taxonomy" id="52904"/>
    <lineage>
        <taxon>Eukaryota</taxon>
        <taxon>Metazoa</taxon>
        <taxon>Chordata</taxon>
        <taxon>Craniata</taxon>
        <taxon>Vertebrata</taxon>
        <taxon>Euteleostomi</taxon>
        <taxon>Actinopterygii</taxon>
        <taxon>Neopterygii</taxon>
        <taxon>Teleostei</taxon>
        <taxon>Neoteleostei</taxon>
        <taxon>Acanthomorphata</taxon>
        <taxon>Carangaria</taxon>
        <taxon>Pleuronectiformes</taxon>
        <taxon>Pleuronectoidei</taxon>
        <taxon>Scophthalmidae</taxon>
        <taxon>Scophthalmus</taxon>
    </lineage>
</organism>
<comment type="subcellular location">
    <subcellularLocation>
        <location evidence="1">Cell membrane</location>
    </subcellularLocation>
    <subcellularLocation>
        <location evidence="2">Secreted</location>
        <location evidence="2">Extracellular space</location>
    </subcellularLocation>
</comment>
<evidence type="ECO:0000256" key="15">
    <source>
        <dbReference type="SAM" id="Coils"/>
    </source>
</evidence>
<dbReference type="Pfam" id="PF23267">
    <property type="entry name" value="ENOX1"/>
    <property type="match status" value="1"/>
</dbReference>
<dbReference type="FunFam" id="3.30.70.330:FF:000083">
    <property type="entry name" value="Putative ecto-NOX disulfide-thiol exchanger 1"/>
    <property type="match status" value="1"/>
</dbReference>
<evidence type="ECO:0000256" key="9">
    <source>
        <dbReference type="ARBA" id="ARBA00023027"/>
    </source>
</evidence>
<evidence type="ECO:0000256" key="2">
    <source>
        <dbReference type="ARBA" id="ARBA00004239"/>
    </source>
</evidence>
<evidence type="ECO:0000256" key="14">
    <source>
        <dbReference type="PROSITE-ProRule" id="PRU00176"/>
    </source>
</evidence>
<dbReference type="GeneTree" id="ENSGT00390000006788"/>
<dbReference type="Ensembl" id="ENSSMAT00000019772.2">
    <property type="protein sequence ID" value="ENSSMAP00000019531.2"/>
    <property type="gene ID" value="ENSSMAG00000011949.2"/>
</dbReference>